<dbReference type="Proteomes" id="UP000812966">
    <property type="component" value="Unassembled WGS sequence"/>
</dbReference>
<dbReference type="EMBL" id="JABELV010000002">
    <property type="protein sequence ID" value="KAG7579935.1"/>
    <property type="molecule type" value="Genomic_DNA"/>
</dbReference>
<comment type="similarity">
    <text evidence="2 6">Belongs to the peroxisomal membrane protein PXMP2/4 family.</text>
</comment>
<gene>
    <name evidence="7" type="ORF">FFLO_00143</name>
</gene>
<sequence>MSKLLNAYSNYLARKPLQGNVVTAIGLFGIGDGLAQMIEGKPGYDFARTARLCTWGGAVFAPLVGGLWFPILNRVNLGNKATTAITRASMDQFIAAPIVLGGFFAFAGMLEGKSVDDVKKKVESSWLPTLKTNWMVWVPFQAINMIVPPQYRFPASLAMNIPWNIYLSLQNAKTSSSAPAAVEPPSKPVKVAFGD</sequence>
<evidence type="ECO:0000313" key="7">
    <source>
        <dbReference type="EMBL" id="KAG7579935.1"/>
    </source>
</evidence>
<comment type="caution">
    <text evidence="7">The sequence shown here is derived from an EMBL/GenBank/DDBJ whole genome shotgun (WGS) entry which is preliminary data.</text>
</comment>
<dbReference type="Pfam" id="PF04117">
    <property type="entry name" value="Mpv17_PMP22"/>
    <property type="match status" value="1"/>
</dbReference>
<evidence type="ECO:0000256" key="3">
    <source>
        <dbReference type="ARBA" id="ARBA00022692"/>
    </source>
</evidence>
<feature type="transmembrane region" description="Helical" evidence="6">
    <location>
        <begin position="20"/>
        <end position="38"/>
    </location>
</feature>
<dbReference type="GO" id="GO:0005739">
    <property type="term" value="C:mitochondrion"/>
    <property type="evidence" value="ECO:0007669"/>
    <property type="project" value="TreeGrafter"/>
</dbReference>
<evidence type="ECO:0000256" key="5">
    <source>
        <dbReference type="ARBA" id="ARBA00023136"/>
    </source>
</evidence>
<evidence type="ECO:0000256" key="6">
    <source>
        <dbReference type="RuleBase" id="RU363053"/>
    </source>
</evidence>
<feature type="transmembrane region" description="Helical" evidence="6">
    <location>
        <begin position="92"/>
        <end position="110"/>
    </location>
</feature>
<evidence type="ECO:0000256" key="2">
    <source>
        <dbReference type="ARBA" id="ARBA00006824"/>
    </source>
</evidence>
<reference evidence="7" key="1">
    <citation type="submission" date="2020-04" db="EMBL/GenBank/DDBJ databases">
        <title>Analysis of mating type loci in Filobasidium floriforme.</title>
        <authorList>
            <person name="Nowrousian M."/>
        </authorList>
    </citation>
    <scope>NUCLEOTIDE SEQUENCE</scope>
    <source>
        <strain evidence="7">CBS 6242</strain>
    </source>
</reference>
<evidence type="ECO:0000256" key="1">
    <source>
        <dbReference type="ARBA" id="ARBA00004141"/>
    </source>
</evidence>
<keyword evidence="4 6" id="KW-1133">Transmembrane helix</keyword>
<feature type="transmembrane region" description="Helical" evidence="6">
    <location>
        <begin position="50"/>
        <end position="72"/>
    </location>
</feature>
<evidence type="ECO:0008006" key="9">
    <source>
        <dbReference type="Google" id="ProtNLM"/>
    </source>
</evidence>
<keyword evidence="5 6" id="KW-0472">Membrane</keyword>
<proteinExistence type="inferred from homology"/>
<keyword evidence="3 6" id="KW-0812">Transmembrane</keyword>
<dbReference type="InterPro" id="IPR007248">
    <property type="entry name" value="Mpv17_PMP22"/>
</dbReference>
<comment type="subcellular location">
    <subcellularLocation>
        <location evidence="1">Membrane</location>
        <topology evidence="1">Multi-pass membrane protein</topology>
    </subcellularLocation>
</comment>
<organism evidence="7 8">
    <name type="scientific">Filobasidium floriforme</name>
    <dbReference type="NCBI Taxonomy" id="5210"/>
    <lineage>
        <taxon>Eukaryota</taxon>
        <taxon>Fungi</taxon>
        <taxon>Dikarya</taxon>
        <taxon>Basidiomycota</taxon>
        <taxon>Agaricomycotina</taxon>
        <taxon>Tremellomycetes</taxon>
        <taxon>Filobasidiales</taxon>
        <taxon>Filobasidiaceae</taxon>
        <taxon>Filobasidium</taxon>
    </lineage>
</organism>
<name>A0A8K0JSS0_9TREE</name>
<accession>A0A8K0JSS0</accession>
<dbReference type="OrthoDB" id="430207at2759"/>
<evidence type="ECO:0000256" key="4">
    <source>
        <dbReference type="ARBA" id="ARBA00022989"/>
    </source>
</evidence>
<dbReference type="PANTHER" id="PTHR11266:SF17">
    <property type="entry name" value="PROTEIN MPV17"/>
    <property type="match status" value="1"/>
</dbReference>
<evidence type="ECO:0000313" key="8">
    <source>
        <dbReference type="Proteomes" id="UP000812966"/>
    </source>
</evidence>
<keyword evidence="8" id="KW-1185">Reference proteome</keyword>
<dbReference type="GO" id="GO:0016020">
    <property type="term" value="C:membrane"/>
    <property type="evidence" value="ECO:0007669"/>
    <property type="project" value="UniProtKB-SubCell"/>
</dbReference>
<protein>
    <recommendedName>
        <fullName evidence="9">Protein SYM1</fullName>
    </recommendedName>
</protein>
<dbReference type="PANTHER" id="PTHR11266">
    <property type="entry name" value="PEROXISOMAL MEMBRANE PROTEIN 2, PXMP2 MPV17"/>
    <property type="match status" value="1"/>
</dbReference>
<dbReference type="AlphaFoldDB" id="A0A8K0JSS0"/>